<accession>A0A9P4HQ08</accession>
<name>A0A9P4HQ08_9PEZI</name>
<dbReference type="EMBL" id="ML978743">
    <property type="protein sequence ID" value="KAF2084326.1"/>
    <property type="molecule type" value="Genomic_DNA"/>
</dbReference>
<sequence>MSSAPPDTPWATRRLDKIWMREEETVDGFYQRTIELLIEAKYSEEEKATWLISKLKQHLNKGLNKEAYNNVSELLQQVRKIENQLDLKSGFDQEVDAPIEGSGKKRVKAKDKSDKILCVLDTSPDKPMFYCEACQVTYLGMQNNCDWCTGLHETSKVILFVRVSGFCSMTGNKSGFCLFFGPNSQHNFTMSYDSRGRDRRQNAILATLSAISCALEGIYEWMYSPAQLTRIRVCVGTTERKEIADTLCSHLQHWEWHEASKTYIHHTKKSSHDVANSKEKREVGHTLEVMKERGVKVMCRPIRREENEVAIRLAEQAAIRAVSDYGDTLVSTAS</sequence>
<dbReference type="AlphaFoldDB" id="A0A9P4HQ08"/>
<evidence type="ECO:0000313" key="1">
    <source>
        <dbReference type="EMBL" id="KAF2084326.1"/>
    </source>
</evidence>
<gene>
    <name evidence="1" type="ORF">K490DRAFT_68935</name>
</gene>
<reference evidence="1" key="1">
    <citation type="journal article" date="2020" name="Stud. Mycol.">
        <title>101 Dothideomycetes genomes: a test case for predicting lifestyles and emergence of pathogens.</title>
        <authorList>
            <person name="Haridas S."/>
            <person name="Albert R."/>
            <person name="Binder M."/>
            <person name="Bloem J."/>
            <person name="Labutti K."/>
            <person name="Salamov A."/>
            <person name="Andreopoulos B."/>
            <person name="Baker S."/>
            <person name="Barry K."/>
            <person name="Bills G."/>
            <person name="Bluhm B."/>
            <person name="Cannon C."/>
            <person name="Castanera R."/>
            <person name="Culley D."/>
            <person name="Daum C."/>
            <person name="Ezra D."/>
            <person name="Gonzalez J."/>
            <person name="Henrissat B."/>
            <person name="Kuo A."/>
            <person name="Liang C."/>
            <person name="Lipzen A."/>
            <person name="Lutzoni F."/>
            <person name="Magnuson J."/>
            <person name="Mondo S."/>
            <person name="Nolan M."/>
            <person name="Ohm R."/>
            <person name="Pangilinan J."/>
            <person name="Park H.-J."/>
            <person name="Ramirez L."/>
            <person name="Alfaro M."/>
            <person name="Sun H."/>
            <person name="Tritt A."/>
            <person name="Yoshinaga Y."/>
            <person name="Zwiers L.-H."/>
            <person name="Turgeon B."/>
            <person name="Goodwin S."/>
            <person name="Spatafora J."/>
            <person name="Crous P."/>
            <person name="Grigoriev I."/>
        </authorList>
    </citation>
    <scope>NUCLEOTIDE SEQUENCE</scope>
    <source>
        <strain evidence="1">CBS 121410</strain>
    </source>
</reference>
<organism evidence="1 2">
    <name type="scientific">Saccharata proteae CBS 121410</name>
    <dbReference type="NCBI Taxonomy" id="1314787"/>
    <lineage>
        <taxon>Eukaryota</taxon>
        <taxon>Fungi</taxon>
        <taxon>Dikarya</taxon>
        <taxon>Ascomycota</taxon>
        <taxon>Pezizomycotina</taxon>
        <taxon>Dothideomycetes</taxon>
        <taxon>Dothideomycetes incertae sedis</taxon>
        <taxon>Botryosphaeriales</taxon>
        <taxon>Saccharataceae</taxon>
        <taxon>Saccharata</taxon>
    </lineage>
</organism>
<protein>
    <recommendedName>
        <fullName evidence="3">RNase H type-1 domain-containing protein</fullName>
    </recommendedName>
</protein>
<comment type="caution">
    <text evidence="1">The sequence shown here is derived from an EMBL/GenBank/DDBJ whole genome shotgun (WGS) entry which is preliminary data.</text>
</comment>
<evidence type="ECO:0008006" key="3">
    <source>
        <dbReference type="Google" id="ProtNLM"/>
    </source>
</evidence>
<dbReference type="Proteomes" id="UP000799776">
    <property type="component" value="Unassembled WGS sequence"/>
</dbReference>
<proteinExistence type="predicted"/>
<keyword evidence="2" id="KW-1185">Reference proteome</keyword>
<evidence type="ECO:0000313" key="2">
    <source>
        <dbReference type="Proteomes" id="UP000799776"/>
    </source>
</evidence>